<feature type="transmembrane region" description="Helical" evidence="1">
    <location>
        <begin position="287"/>
        <end position="307"/>
    </location>
</feature>
<proteinExistence type="predicted"/>
<dbReference type="InterPro" id="IPR050834">
    <property type="entry name" value="Glycosyltransf_2"/>
</dbReference>
<keyword evidence="1" id="KW-0812">Transmembrane</keyword>
<organism evidence="3">
    <name type="scientific">freshwater metagenome</name>
    <dbReference type="NCBI Taxonomy" id="449393"/>
    <lineage>
        <taxon>unclassified sequences</taxon>
        <taxon>metagenomes</taxon>
        <taxon>ecological metagenomes</taxon>
    </lineage>
</organism>
<dbReference type="PANTHER" id="PTHR43685:SF2">
    <property type="entry name" value="GLYCOSYLTRANSFERASE 2-LIKE DOMAIN-CONTAINING PROTEIN"/>
    <property type="match status" value="1"/>
</dbReference>
<dbReference type="SUPFAM" id="SSF53448">
    <property type="entry name" value="Nucleotide-diphospho-sugar transferases"/>
    <property type="match status" value="1"/>
</dbReference>
<dbReference type="EMBL" id="CAEZUW010000146">
    <property type="protein sequence ID" value="CAB4618467.1"/>
    <property type="molecule type" value="Genomic_DNA"/>
</dbReference>
<dbReference type="Gene3D" id="3.90.550.10">
    <property type="entry name" value="Spore Coat Polysaccharide Biosynthesis Protein SpsA, Chain A"/>
    <property type="match status" value="1"/>
</dbReference>
<reference evidence="3" key="1">
    <citation type="submission" date="2020-05" db="EMBL/GenBank/DDBJ databases">
        <authorList>
            <person name="Chiriac C."/>
            <person name="Salcher M."/>
            <person name="Ghai R."/>
            <person name="Kavagutti S V."/>
        </authorList>
    </citation>
    <scope>NUCLEOTIDE SEQUENCE</scope>
</reference>
<dbReference type="CDD" id="cd02525">
    <property type="entry name" value="Succinoglycan_BP_ExoA"/>
    <property type="match status" value="1"/>
</dbReference>
<name>A0A6J6I194_9ZZZZ</name>
<dbReference type="PANTHER" id="PTHR43685">
    <property type="entry name" value="GLYCOSYLTRANSFERASE"/>
    <property type="match status" value="1"/>
</dbReference>
<feature type="transmembrane region" description="Helical" evidence="1">
    <location>
        <begin position="263"/>
        <end position="280"/>
    </location>
</feature>
<feature type="domain" description="Glycosyltransferase 2-like" evidence="2">
    <location>
        <begin position="1"/>
        <end position="112"/>
    </location>
</feature>
<keyword evidence="1" id="KW-1133">Transmembrane helix</keyword>
<evidence type="ECO:0000256" key="1">
    <source>
        <dbReference type="SAM" id="Phobius"/>
    </source>
</evidence>
<gene>
    <name evidence="3" type="ORF">UFOPK1855_00850</name>
</gene>
<feature type="transmembrane region" description="Helical" evidence="1">
    <location>
        <begin position="235"/>
        <end position="257"/>
    </location>
</feature>
<dbReference type="AlphaFoldDB" id="A0A6J6I194"/>
<dbReference type="InterPro" id="IPR001173">
    <property type="entry name" value="Glyco_trans_2-like"/>
</dbReference>
<evidence type="ECO:0000259" key="2">
    <source>
        <dbReference type="Pfam" id="PF00535"/>
    </source>
</evidence>
<dbReference type="Pfam" id="PF00535">
    <property type="entry name" value="Glycos_transf_2"/>
    <property type="match status" value="1"/>
</dbReference>
<keyword evidence="1" id="KW-0472">Membrane</keyword>
<dbReference type="InterPro" id="IPR029044">
    <property type="entry name" value="Nucleotide-diphossugar_trans"/>
</dbReference>
<accession>A0A6J6I194</accession>
<sequence length="321" mass="33956">MPVLNEAEHLEAAVASVLAQEFAGDLELLLALGPSKDDTNQIAAKLSKADPRIRLVENPAGLTTAGMNLCIKQAKADIIIRVDAHSELASGYIKRGVELLAETGADELGGIMLASGRSAFQQAVAWAYSSRFGIGGAAYHVGGAAGEAESAYLGIFRADALARVGGYDESIIRGEDWDLAQRIKATGGLVWFSPELSVTYWPRGRFDKLIKQFWSTGVWRGDLTRRNLAAASKRYFAPPLMVAVVAAGLVAAAFGLVLGILPLAGYLAAVAALAVTAADLSLKARVALLVVLPSIHFSWGAGFWFGFLRGAAKTVDRSRVS</sequence>
<protein>
    <submittedName>
        <fullName evidence="3">Unannotated protein</fullName>
    </submittedName>
</protein>
<evidence type="ECO:0000313" key="3">
    <source>
        <dbReference type="EMBL" id="CAB4618467.1"/>
    </source>
</evidence>